<organism evidence="1 2">
    <name type="scientific">Cichlidogyrus casuarinus</name>
    <dbReference type="NCBI Taxonomy" id="1844966"/>
    <lineage>
        <taxon>Eukaryota</taxon>
        <taxon>Metazoa</taxon>
        <taxon>Spiralia</taxon>
        <taxon>Lophotrochozoa</taxon>
        <taxon>Platyhelminthes</taxon>
        <taxon>Monogenea</taxon>
        <taxon>Monopisthocotylea</taxon>
        <taxon>Dactylogyridea</taxon>
        <taxon>Ancyrocephalidae</taxon>
        <taxon>Cichlidogyrus</taxon>
    </lineage>
</organism>
<evidence type="ECO:0000313" key="1">
    <source>
        <dbReference type="EMBL" id="KAL3314432.1"/>
    </source>
</evidence>
<accession>A0ABD2Q490</accession>
<proteinExistence type="predicted"/>
<evidence type="ECO:0000313" key="2">
    <source>
        <dbReference type="Proteomes" id="UP001626550"/>
    </source>
</evidence>
<sequence>MIPGNIMETSTIEGKSTRVVKAEYRFMSKDVKSVIITPAKSGGRDFTNDKTTYNPHISKFDSEIGEVKINEAKYDNDKLTVEIYVDKREDDARLFMRILGHVVRHSEGQQRGIIH</sequence>
<protein>
    <submittedName>
        <fullName evidence="1">Uncharacterized protein</fullName>
    </submittedName>
</protein>
<comment type="caution">
    <text evidence="1">The sequence shown here is derived from an EMBL/GenBank/DDBJ whole genome shotgun (WGS) entry which is preliminary data.</text>
</comment>
<reference evidence="1 2" key="1">
    <citation type="submission" date="2024-11" db="EMBL/GenBank/DDBJ databases">
        <title>Adaptive evolution of stress response genes in parasites aligns with host niche diversity.</title>
        <authorList>
            <person name="Hahn C."/>
            <person name="Resl P."/>
        </authorList>
    </citation>
    <scope>NUCLEOTIDE SEQUENCE [LARGE SCALE GENOMIC DNA]</scope>
    <source>
        <strain evidence="1">EGGRZ-B1_66</strain>
        <tissue evidence="1">Body</tissue>
    </source>
</reference>
<keyword evidence="2" id="KW-1185">Reference proteome</keyword>
<gene>
    <name evidence="1" type="ORF">Ciccas_006951</name>
</gene>
<name>A0ABD2Q490_9PLAT</name>
<dbReference type="EMBL" id="JBJKFK010001001">
    <property type="protein sequence ID" value="KAL3314432.1"/>
    <property type="molecule type" value="Genomic_DNA"/>
</dbReference>
<dbReference type="Proteomes" id="UP001626550">
    <property type="component" value="Unassembled WGS sequence"/>
</dbReference>
<dbReference type="AlphaFoldDB" id="A0ABD2Q490"/>